<name>A0A8X6Y913_9ARAC</name>
<dbReference type="EMBL" id="BMAV01016827">
    <property type="protein sequence ID" value="GFY67928.1"/>
    <property type="molecule type" value="Genomic_DNA"/>
</dbReference>
<dbReference type="Proteomes" id="UP000886998">
    <property type="component" value="Unassembled WGS sequence"/>
</dbReference>
<feature type="region of interest" description="Disordered" evidence="1">
    <location>
        <begin position="1"/>
        <end position="25"/>
    </location>
</feature>
<evidence type="ECO:0000256" key="1">
    <source>
        <dbReference type="SAM" id="MobiDB-lite"/>
    </source>
</evidence>
<organism evidence="2 3">
    <name type="scientific">Trichonephila inaurata madagascariensis</name>
    <dbReference type="NCBI Taxonomy" id="2747483"/>
    <lineage>
        <taxon>Eukaryota</taxon>
        <taxon>Metazoa</taxon>
        <taxon>Ecdysozoa</taxon>
        <taxon>Arthropoda</taxon>
        <taxon>Chelicerata</taxon>
        <taxon>Arachnida</taxon>
        <taxon>Araneae</taxon>
        <taxon>Araneomorphae</taxon>
        <taxon>Entelegynae</taxon>
        <taxon>Araneoidea</taxon>
        <taxon>Nephilidae</taxon>
        <taxon>Trichonephila</taxon>
        <taxon>Trichonephila inaurata</taxon>
    </lineage>
</organism>
<evidence type="ECO:0000313" key="3">
    <source>
        <dbReference type="Proteomes" id="UP000886998"/>
    </source>
</evidence>
<dbReference type="OrthoDB" id="6437788at2759"/>
<gene>
    <name evidence="2" type="ORF">TNIN_305121</name>
</gene>
<protein>
    <submittedName>
        <fullName evidence="2">Uncharacterized protein</fullName>
    </submittedName>
</protein>
<comment type="caution">
    <text evidence="2">The sequence shown here is derived from an EMBL/GenBank/DDBJ whole genome shotgun (WGS) entry which is preliminary data.</text>
</comment>
<proteinExistence type="predicted"/>
<sequence>MPGRPDTMRNGVSTRPPARLQNAPPDLYEYQNYEEEDEYEYKDCCCITGLLRDLDLIQRSNAILKFKKRITLQNHPRMNVDFVPAVPLRDTIGVYTPNKNRIEDHIVHEFTRCYSPSVINNTFNERLFGQLAGYKNCLE</sequence>
<reference evidence="2" key="1">
    <citation type="submission" date="2020-08" db="EMBL/GenBank/DDBJ databases">
        <title>Multicomponent nature underlies the extraordinary mechanical properties of spider dragline silk.</title>
        <authorList>
            <person name="Kono N."/>
            <person name="Nakamura H."/>
            <person name="Mori M."/>
            <person name="Yoshida Y."/>
            <person name="Ohtoshi R."/>
            <person name="Malay A.D."/>
            <person name="Moran D.A.P."/>
            <person name="Tomita M."/>
            <person name="Numata K."/>
            <person name="Arakawa K."/>
        </authorList>
    </citation>
    <scope>NUCLEOTIDE SEQUENCE</scope>
</reference>
<keyword evidence="3" id="KW-1185">Reference proteome</keyword>
<dbReference type="AlphaFoldDB" id="A0A8X6Y913"/>
<accession>A0A8X6Y913</accession>
<evidence type="ECO:0000313" key="2">
    <source>
        <dbReference type="EMBL" id="GFY67928.1"/>
    </source>
</evidence>